<dbReference type="GO" id="GO:0015031">
    <property type="term" value="P:protein transport"/>
    <property type="evidence" value="ECO:0007669"/>
    <property type="project" value="UniProtKB-KW"/>
</dbReference>
<dbReference type="STRING" id="1169540.A0A0G4GIT2"/>
<dbReference type="Pfam" id="PF00514">
    <property type="entry name" value="Arm"/>
    <property type="match status" value="2"/>
</dbReference>
<dbReference type="VEuPathDB" id="CryptoDB:Vbra_22297"/>
<evidence type="ECO:0000313" key="6">
    <source>
        <dbReference type="EMBL" id="CEM29747.1"/>
    </source>
</evidence>
<gene>
    <name evidence="6" type="ORF">Vbra_22297</name>
</gene>
<feature type="compositionally biased region" description="Acidic residues" evidence="5">
    <location>
        <begin position="347"/>
        <end position="366"/>
    </location>
</feature>
<reference evidence="6 7" key="1">
    <citation type="submission" date="2014-11" db="EMBL/GenBank/DDBJ databases">
        <authorList>
            <person name="Zhu J."/>
            <person name="Qi W."/>
            <person name="Song R."/>
        </authorList>
    </citation>
    <scope>NUCLEOTIDE SEQUENCE [LARGE SCALE GENOMIC DNA]</scope>
</reference>
<organism evidence="6 7">
    <name type="scientific">Vitrella brassicaformis (strain CCMP3155)</name>
    <dbReference type="NCBI Taxonomy" id="1169540"/>
    <lineage>
        <taxon>Eukaryota</taxon>
        <taxon>Sar</taxon>
        <taxon>Alveolata</taxon>
        <taxon>Colpodellida</taxon>
        <taxon>Vitrellaceae</taxon>
        <taxon>Vitrella</taxon>
    </lineage>
</organism>
<feature type="repeat" description="ARM" evidence="4">
    <location>
        <begin position="48"/>
        <end position="90"/>
    </location>
</feature>
<evidence type="ECO:0000256" key="3">
    <source>
        <dbReference type="ARBA" id="ARBA00022927"/>
    </source>
</evidence>
<dbReference type="InterPro" id="IPR016024">
    <property type="entry name" value="ARM-type_fold"/>
</dbReference>
<evidence type="ECO:0000313" key="7">
    <source>
        <dbReference type="Proteomes" id="UP000041254"/>
    </source>
</evidence>
<dbReference type="OrthoDB" id="436939at2759"/>
<dbReference type="InParanoid" id="A0A0G4GIT2"/>
<name>A0A0G4GIT2_VITBC</name>
<dbReference type="EMBL" id="CDMY01000678">
    <property type="protein sequence ID" value="CEM29747.1"/>
    <property type="molecule type" value="Genomic_DNA"/>
</dbReference>
<feature type="region of interest" description="Disordered" evidence="5">
    <location>
        <begin position="346"/>
        <end position="366"/>
    </location>
</feature>
<evidence type="ECO:0000256" key="1">
    <source>
        <dbReference type="ARBA" id="ARBA00010394"/>
    </source>
</evidence>
<dbReference type="SMART" id="SM00185">
    <property type="entry name" value="ARM"/>
    <property type="match status" value="4"/>
</dbReference>
<sequence>MKQKAVDIGLVPVLVEQLNGCEEVQKPAAFALGVLALDHGDEVVVDAGAVPPLVQLVSSPNDDVRATAIFALCMITKGSATHRDAVVAAGILQPLLKAMRESTNADVLALGADLLCDVWSVQPLPPLGKLAPFLPVLVSLIAAPQQDDRVLRGARAALASVGLLCHEGQGTNADRDALVECGAVGSLKPLLEMGEPVMEAVACITMVFVTRGSTAHVQAVIDADLVPLLVDLAAGEETDPTLKEIAAGAVGNVAQGSQHQVEYVVDAGAQKQANEGLPDNPYSTLVEQAGGVDKMTELQSHNDIRIASRAIVFLISHFPTRLDEQRLLALYQLHVVQAAEVETNVGPDDDICSSCDSDGEGEDEVA</sequence>
<dbReference type="Proteomes" id="UP000041254">
    <property type="component" value="Unassembled WGS sequence"/>
</dbReference>
<keyword evidence="7" id="KW-1185">Reference proteome</keyword>
<keyword evidence="3" id="KW-0653">Protein transport</keyword>
<protein>
    <recommendedName>
        <fullName evidence="8">Condensin complex subunit 1 C-terminal domain-containing protein</fullName>
    </recommendedName>
</protein>
<dbReference type="PROSITE" id="PS50176">
    <property type="entry name" value="ARM_REPEAT"/>
    <property type="match status" value="2"/>
</dbReference>
<dbReference type="InterPro" id="IPR032413">
    <property type="entry name" value="Arm_3"/>
</dbReference>
<keyword evidence="2" id="KW-0813">Transport</keyword>
<evidence type="ECO:0000256" key="2">
    <source>
        <dbReference type="ARBA" id="ARBA00022448"/>
    </source>
</evidence>
<dbReference type="SUPFAM" id="SSF48371">
    <property type="entry name" value="ARM repeat"/>
    <property type="match status" value="1"/>
</dbReference>
<dbReference type="InterPro" id="IPR011989">
    <property type="entry name" value="ARM-like"/>
</dbReference>
<proteinExistence type="inferred from homology"/>
<evidence type="ECO:0000256" key="5">
    <source>
        <dbReference type="SAM" id="MobiDB-lite"/>
    </source>
</evidence>
<dbReference type="InterPro" id="IPR000225">
    <property type="entry name" value="Armadillo"/>
</dbReference>
<accession>A0A0G4GIT2</accession>
<dbReference type="PANTHER" id="PTHR23316">
    <property type="entry name" value="IMPORTIN ALPHA"/>
    <property type="match status" value="1"/>
</dbReference>
<evidence type="ECO:0000256" key="4">
    <source>
        <dbReference type="PROSITE-ProRule" id="PRU00259"/>
    </source>
</evidence>
<comment type="similarity">
    <text evidence="1">Belongs to the importin alpha family.</text>
</comment>
<dbReference type="PhylomeDB" id="A0A0G4GIT2"/>
<feature type="repeat" description="ARM" evidence="4">
    <location>
        <begin position="224"/>
        <end position="268"/>
    </location>
</feature>
<dbReference type="Pfam" id="PF16186">
    <property type="entry name" value="Arm_3"/>
    <property type="match status" value="1"/>
</dbReference>
<evidence type="ECO:0008006" key="8">
    <source>
        <dbReference type="Google" id="ProtNLM"/>
    </source>
</evidence>
<dbReference type="Gene3D" id="1.25.10.10">
    <property type="entry name" value="Leucine-rich Repeat Variant"/>
    <property type="match status" value="1"/>
</dbReference>
<dbReference type="AlphaFoldDB" id="A0A0G4GIT2"/>